<evidence type="ECO:0000256" key="4">
    <source>
        <dbReference type="ARBA" id="ARBA00023004"/>
    </source>
</evidence>
<name>A0A4Y8Q7H1_9BACL</name>
<protein>
    <recommendedName>
        <fullName evidence="10">FAD-dependent oxidoreductase</fullName>
    </recommendedName>
</protein>
<accession>A0A4Y8Q7H1</accession>
<dbReference type="InterPro" id="IPR036188">
    <property type="entry name" value="FAD/NAD-bd_sf"/>
</dbReference>
<evidence type="ECO:0000256" key="5">
    <source>
        <dbReference type="ARBA" id="ARBA00023014"/>
    </source>
</evidence>
<keyword evidence="7" id="KW-0732">Signal</keyword>
<keyword evidence="2" id="KW-0479">Metal-binding</keyword>
<dbReference type="GO" id="GO:0046872">
    <property type="term" value="F:metal ion binding"/>
    <property type="evidence" value="ECO:0007669"/>
    <property type="project" value="UniProtKB-KW"/>
</dbReference>
<evidence type="ECO:0000256" key="7">
    <source>
        <dbReference type="SAM" id="SignalP"/>
    </source>
</evidence>
<dbReference type="EMBL" id="MYFO01000006">
    <property type="protein sequence ID" value="TFE89851.1"/>
    <property type="molecule type" value="Genomic_DNA"/>
</dbReference>
<dbReference type="GO" id="GO:0051539">
    <property type="term" value="F:4 iron, 4 sulfur cluster binding"/>
    <property type="evidence" value="ECO:0007669"/>
    <property type="project" value="UniProtKB-KW"/>
</dbReference>
<evidence type="ECO:0000313" key="9">
    <source>
        <dbReference type="Proteomes" id="UP000298246"/>
    </source>
</evidence>
<feature type="compositionally biased region" description="Low complexity" evidence="6">
    <location>
        <begin position="609"/>
        <end position="623"/>
    </location>
</feature>
<evidence type="ECO:0000256" key="3">
    <source>
        <dbReference type="ARBA" id="ARBA00023002"/>
    </source>
</evidence>
<proteinExistence type="predicted"/>
<dbReference type="SUPFAM" id="SSF51905">
    <property type="entry name" value="FAD/NAD(P)-binding domain"/>
    <property type="match status" value="1"/>
</dbReference>
<keyword evidence="4" id="KW-0408">Iron</keyword>
<dbReference type="InterPro" id="IPR039650">
    <property type="entry name" value="HdrA-like"/>
</dbReference>
<dbReference type="PANTHER" id="PTHR43498:SF1">
    <property type="entry name" value="COB--COM HETERODISULFIDE REDUCTASE IRON-SULFUR SUBUNIT A"/>
    <property type="match status" value="1"/>
</dbReference>
<evidence type="ECO:0000256" key="1">
    <source>
        <dbReference type="ARBA" id="ARBA00022485"/>
    </source>
</evidence>
<feature type="signal peptide" evidence="7">
    <location>
        <begin position="1"/>
        <end position="21"/>
    </location>
</feature>
<dbReference type="AlphaFoldDB" id="A0A4Y8Q7H1"/>
<reference evidence="8 9" key="1">
    <citation type="submission" date="2017-03" db="EMBL/GenBank/DDBJ databases">
        <title>Isolation of Levoglucosan Utilizing Bacteria.</title>
        <authorList>
            <person name="Arya A.S."/>
        </authorList>
    </citation>
    <scope>NUCLEOTIDE SEQUENCE [LARGE SCALE GENOMIC DNA]</scope>
    <source>
        <strain evidence="8 9">MEC069</strain>
    </source>
</reference>
<comment type="caution">
    <text evidence="8">The sequence shown here is derived from an EMBL/GenBank/DDBJ whole genome shotgun (WGS) entry which is preliminary data.</text>
</comment>
<dbReference type="Gene3D" id="3.50.50.60">
    <property type="entry name" value="FAD/NAD(P)-binding domain"/>
    <property type="match status" value="1"/>
</dbReference>
<feature type="compositionally biased region" description="Pro residues" evidence="6">
    <location>
        <begin position="557"/>
        <end position="570"/>
    </location>
</feature>
<evidence type="ECO:0008006" key="10">
    <source>
        <dbReference type="Google" id="ProtNLM"/>
    </source>
</evidence>
<dbReference type="GO" id="GO:0016491">
    <property type="term" value="F:oxidoreductase activity"/>
    <property type="evidence" value="ECO:0007669"/>
    <property type="project" value="UniProtKB-KW"/>
</dbReference>
<keyword evidence="1" id="KW-0004">4Fe-4S</keyword>
<dbReference type="PANTHER" id="PTHR43498">
    <property type="entry name" value="FERREDOXIN:COB-COM HETERODISULFIDE REDUCTASE SUBUNIT A"/>
    <property type="match status" value="1"/>
</dbReference>
<keyword evidence="5" id="KW-0411">Iron-sulfur</keyword>
<evidence type="ECO:0000256" key="6">
    <source>
        <dbReference type="SAM" id="MobiDB-lite"/>
    </source>
</evidence>
<dbReference type="RefSeq" id="WP_134751172.1">
    <property type="nucleotide sequence ID" value="NZ_MYFO02000006.1"/>
</dbReference>
<dbReference type="Proteomes" id="UP000298246">
    <property type="component" value="Unassembled WGS sequence"/>
</dbReference>
<sequence>MRFVNKRLLVPAVALALLAGAAIPAGKLWPRDRPASSGPSSSEHVRTQVPPATPAAATPAATPAAMPQATPEAVPAASVTSDVYGQEQADVVVFGSELEGLYLARAAADEGLKVQILDPRSAFGGQLLQGQMLFLDETRDEKGKSLVQGRAKELFDGFKSGKIRKLSEFTAYMNKLAAGIPLESGIHIQAIHTTDTAAARQSITSVDYTTADGQQKHIAATYWVDNTDFAALLSRLKTTRLPGLEKLYGQQHIEYMGAGMMMAFKNVDWAAFNHTFNDLSAGEKKARFGGGYVNDSFAIGLSGMTQAYKPTNERVFLRGLNAVNQKDGQVLINALLVYTVDPSDDKSVAEAVELGQRETPLILEHFRKTLPGWAHAELNGLPAYPYIREYNHYEMDYDLQMSDLLSGKMNWDDVSIAGYPIDLQGTSANKWGIEMGRPDKYGMPLRSFLLKGYDNVIAAGKNVGASAIAFGSARIQPNTSLAAESIGVILGRIHGKQTLRDLQPQDMRALHEYLAAHDHIQLEGIAGANKLVGWSADEIGKLNDGAIIYTTYKHHNPSPPPTPSPSPRPSQQPSASPQAHATPGSKSAAPAAAGKKQTPDKPAKQPDGQTQPTPSAAPAPDAQ</sequence>
<dbReference type="Pfam" id="PF12831">
    <property type="entry name" value="FAD_oxidored"/>
    <property type="match status" value="1"/>
</dbReference>
<feature type="region of interest" description="Disordered" evidence="6">
    <location>
        <begin position="28"/>
        <end position="73"/>
    </location>
</feature>
<organism evidence="8 9">
    <name type="scientific">Paenibacillus athensensis</name>
    <dbReference type="NCBI Taxonomy" id="1967502"/>
    <lineage>
        <taxon>Bacteria</taxon>
        <taxon>Bacillati</taxon>
        <taxon>Bacillota</taxon>
        <taxon>Bacilli</taxon>
        <taxon>Bacillales</taxon>
        <taxon>Paenibacillaceae</taxon>
        <taxon>Paenibacillus</taxon>
    </lineage>
</organism>
<evidence type="ECO:0000256" key="2">
    <source>
        <dbReference type="ARBA" id="ARBA00022723"/>
    </source>
</evidence>
<keyword evidence="9" id="KW-1185">Reference proteome</keyword>
<keyword evidence="3" id="KW-0560">Oxidoreductase</keyword>
<dbReference type="OrthoDB" id="9777740at2"/>
<feature type="compositionally biased region" description="Low complexity" evidence="6">
    <location>
        <begin position="54"/>
        <end position="73"/>
    </location>
</feature>
<evidence type="ECO:0000313" key="8">
    <source>
        <dbReference type="EMBL" id="TFE89851.1"/>
    </source>
</evidence>
<gene>
    <name evidence="8" type="ORF">B5M42_07105</name>
</gene>
<feature type="compositionally biased region" description="Low complexity" evidence="6">
    <location>
        <begin position="571"/>
        <end position="596"/>
    </location>
</feature>
<feature type="region of interest" description="Disordered" evidence="6">
    <location>
        <begin position="551"/>
        <end position="623"/>
    </location>
</feature>
<feature type="chain" id="PRO_5021364334" description="FAD-dependent oxidoreductase" evidence="7">
    <location>
        <begin position="22"/>
        <end position="623"/>
    </location>
</feature>